<keyword evidence="1" id="KW-1133">Transmembrane helix</keyword>
<dbReference type="PANTHER" id="PTHR41324:SF1">
    <property type="entry name" value="DUF2232 DOMAIN-CONTAINING PROTEIN"/>
    <property type="match status" value="1"/>
</dbReference>
<feature type="transmembrane region" description="Helical" evidence="1">
    <location>
        <begin position="167"/>
        <end position="194"/>
    </location>
</feature>
<feature type="transmembrane region" description="Helical" evidence="1">
    <location>
        <begin position="237"/>
        <end position="263"/>
    </location>
</feature>
<keyword evidence="3" id="KW-1185">Reference proteome</keyword>
<reference evidence="2 3" key="1">
    <citation type="journal article" date="2019" name="Int. J. Syst. Evol. Microbiol.">
        <title>Anaerobacillus alkaliphilus sp. nov., a novel alkaliphilic and moderately halophilic bacterium.</title>
        <authorList>
            <person name="Borsodi A.K."/>
            <person name="Aszalos J.M."/>
            <person name="Bihari P."/>
            <person name="Nagy I."/>
            <person name="Schumann P."/>
            <person name="Sproer C."/>
            <person name="Kovacs A.L."/>
            <person name="Boka K."/>
            <person name="Dobosy P."/>
            <person name="Ovari M."/>
            <person name="Szili-Kovacs T."/>
            <person name="Toth E."/>
        </authorList>
    </citation>
    <scope>NUCLEOTIDE SEQUENCE [LARGE SCALE GENOMIC DNA]</scope>
    <source>
        <strain evidence="2 3">B16-10</strain>
    </source>
</reference>
<organism evidence="2 3">
    <name type="scientific">Anaerobacillus alkaliphilus</name>
    <dbReference type="NCBI Taxonomy" id="1548597"/>
    <lineage>
        <taxon>Bacteria</taxon>
        <taxon>Bacillati</taxon>
        <taxon>Bacillota</taxon>
        <taxon>Bacilli</taxon>
        <taxon>Bacillales</taxon>
        <taxon>Bacillaceae</taxon>
        <taxon>Anaerobacillus</taxon>
    </lineage>
</organism>
<evidence type="ECO:0000313" key="2">
    <source>
        <dbReference type="EMBL" id="RXJ02825.1"/>
    </source>
</evidence>
<dbReference type="PANTHER" id="PTHR41324">
    <property type="entry name" value="MEMBRANE PROTEIN-RELATED"/>
    <property type="match status" value="1"/>
</dbReference>
<dbReference type="Gene3D" id="1.10.1760.20">
    <property type="match status" value="1"/>
</dbReference>
<feature type="transmembrane region" description="Helical" evidence="1">
    <location>
        <begin position="98"/>
        <end position="123"/>
    </location>
</feature>
<dbReference type="Proteomes" id="UP000290649">
    <property type="component" value="Unassembled WGS sequence"/>
</dbReference>
<protein>
    <submittedName>
        <fullName evidence="2">DUF2232 domain-containing protein</fullName>
    </submittedName>
</protein>
<gene>
    <name evidence="2" type="ORF">DS745_05840</name>
</gene>
<name>A0A4Q0VWB7_9BACI</name>
<dbReference type="AlphaFoldDB" id="A0A4Q0VWB7"/>
<dbReference type="EMBL" id="QOUX01000021">
    <property type="protein sequence ID" value="RXJ02825.1"/>
    <property type="molecule type" value="Genomic_DNA"/>
</dbReference>
<feature type="transmembrane region" description="Helical" evidence="1">
    <location>
        <begin position="215"/>
        <end position="231"/>
    </location>
</feature>
<dbReference type="InterPro" id="IPR018710">
    <property type="entry name" value="DUF2232"/>
</dbReference>
<sequence length="311" mass="35002">MKNTKVMTEGAIFAAIFAILAFATVVLPILASVLIWILPLPFIVYTVRNGWKPGLMLWVVASFVSFIIGGFVLLTSAIMFGSSGIVVGELYRRKKSAFTVLLGGSLAYIANLILSFIVSIVVFDLNPIKVIQELMLESVQTAEAMLVAIGQDPRTQLEPLLDFIERIIFLAPSLIITTGVFYALFIQLIAYAVLKRLRIKVAHFKPFREWGFPKSFLWYYLIASIFILVGLEEGTALYLVMWNLFPLLEIAMTIQGLAVVFFYIHAKGFHKSISVIVIIVTFFLPFLLYIYRILGIIDLGFELRKRIKNSS</sequence>
<feature type="transmembrane region" description="Helical" evidence="1">
    <location>
        <begin position="12"/>
        <end position="38"/>
    </location>
</feature>
<feature type="transmembrane region" description="Helical" evidence="1">
    <location>
        <begin position="58"/>
        <end position="86"/>
    </location>
</feature>
<dbReference type="OrthoDB" id="2987886at2"/>
<keyword evidence="1" id="KW-0812">Transmembrane</keyword>
<evidence type="ECO:0000256" key="1">
    <source>
        <dbReference type="SAM" id="Phobius"/>
    </source>
</evidence>
<comment type="caution">
    <text evidence="2">The sequence shown here is derived from an EMBL/GenBank/DDBJ whole genome shotgun (WGS) entry which is preliminary data.</text>
</comment>
<accession>A0A4Q0VWB7</accession>
<feature type="transmembrane region" description="Helical" evidence="1">
    <location>
        <begin position="275"/>
        <end position="294"/>
    </location>
</feature>
<proteinExistence type="predicted"/>
<evidence type="ECO:0000313" key="3">
    <source>
        <dbReference type="Proteomes" id="UP000290649"/>
    </source>
</evidence>
<keyword evidence="1" id="KW-0472">Membrane</keyword>
<dbReference type="Pfam" id="PF09991">
    <property type="entry name" value="DUF2232"/>
    <property type="match status" value="1"/>
</dbReference>
<dbReference type="RefSeq" id="WP_129077334.1">
    <property type="nucleotide sequence ID" value="NZ_QOUX01000021.1"/>
</dbReference>